<feature type="compositionally biased region" description="Low complexity" evidence="1">
    <location>
        <begin position="398"/>
        <end position="415"/>
    </location>
</feature>
<dbReference type="AlphaFoldDB" id="A0A9N9GNX2"/>
<feature type="region of interest" description="Disordered" evidence="1">
    <location>
        <begin position="371"/>
        <end position="415"/>
    </location>
</feature>
<keyword evidence="3" id="KW-1185">Reference proteome</keyword>
<evidence type="ECO:0000313" key="2">
    <source>
        <dbReference type="EMBL" id="CAG8624162.1"/>
    </source>
</evidence>
<gene>
    <name evidence="2" type="ORF">PBRASI_LOCUS8880</name>
</gene>
<protein>
    <submittedName>
        <fullName evidence="2">2556_t:CDS:1</fullName>
    </submittedName>
</protein>
<name>A0A9N9GNX2_9GLOM</name>
<evidence type="ECO:0000313" key="3">
    <source>
        <dbReference type="Proteomes" id="UP000789739"/>
    </source>
</evidence>
<sequence>MYLEPSLEYGHPDIIPTMKEQSTLWLEDEKTATWWQDSSRNESEHSSATTRSNGRWNASMSTCPSTAPEEPNSEPMGTGCYIYPSSIDQPILTTEQYMDLATFLIPSETKEKSSLNATSTNASTYGEMSESISGRYNHNEQWHYSSTLPLTPTDGTHQPHSLHHLHHTHQETIDQSLHPPTMTIPTWMIPMLMTTVTTTTATVTPDLSIPASSSHIEEAPLTMQSVLPQMQAQPQQSIPLKNQMNSTTSSVLVDSPVSSVTSSITKTNGMLPQQQNQEEDPITTMMMQFSNGEIEVLLQWLKQKEQHCTESMEETVLMTSENWSLSMIPAATTNQPDHQAQTMWSMNEPLCPKSPESDIWEIVVTSPDPSLIEISQSPEPLSPNSADLNYPHGDWNQSDSSSTTESHPISSPWDTDIMKTMSTEKTTLTTTTTWMKESDTIEKGRNEELVVEGEREEKSSKRSGIRGGVIEYSNVIEENVGVGWDVKKWKEEVKGFDLDYASPEEIEEMLKEAKEDLKGQFYDKKLAYKWGKEMDRKFHVAKIAWKVLGEHLRLKLVQTYRLYKGCEEDMEMDKITSRQLMRMSSSQVNKENKRRRTLKRLNSLQ</sequence>
<accession>A0A9N9GNX2</accession>
<dbReference type="Proteomes" id="UP000789739">
    <property type="component" value="Unassembled WGS sequence"/>
</dbReference>
<comment type="caution">
    <text evidence="2">The sequence shown here is derived from an EMBL/GenBank/DDBJ whole genome shotgun (WGS) entry which is preliminary data.</text>
</comment>
<feature type="compositionally biased region" description="Polar residues" evidence="1">
    <location>
        <begin position="46"/>
        <end position="65"/>
    </location>
</feature>
<feature type="compositionally biased region" description="Polar residues" evidence="1">
    <location>
        <begin position="373"/>
        <end position="387"/>
    </location>
</feature>
<evidence type="ECO:0000256" key="1">
    <source>
        <dbReference type="SAM" id="MobiDB-lite"/>
    </source>
</evidence>
<proteinExistence type="predicted"/>
<dbReference type="EMBL" id="CAJVPI010001719">
    <property type="protein sequence ID" value="CAG8624162.1"/>
    <property type="molecule type" value="Genomic_DNA"/>
</dbReference>
<feature type="region of interest" description="Disordered" evidence="1">
    <location>
        <begin position="35"/>
        <end position="77"/>
    </location>
</feature>
<feature type="region of interest" description="Disordered" evidence="1">
    <location>
        <begin position="582"/>
        <end position="605"/>
    </location>
</feature>
<organism evidence="2 3">
    <name type="scientific">Paraglomus brasilianum</name>
    <dbReference type="NCBI Taxonomy" id="144538"/>
    <lineage>
        <taxon>Eukaryota</taxon>
        <taxon>Fungi</taxon>
        <taxon>Fungi incertae sedis</taxon>
        <taxon>Mucoromycota</taxon>
        <taxon>Glomeromycotina</taxon>
        <taxon>Glomeromycetes</taxon>
        <taxon>Paraglomerales</taxon>
        <taxon>Paraglomeraceae</taxon>
        <taxon>Paraglomus</taxon>
    </lineage>
</organism>
<reference evidence="2" key="1">
    <citation type="submission" date="2021-06" db="EMBL/GenBank/DDBJ databases">
        <authorList>
            <person name="Kallberg Y."/>
            <person name="Tangrot J."/>
            <person name="Rosling A."/>
        </authorList>
    </citation>
    <scope>NUCLEOTIDE SEQUENCE</scope>
    <source>
        <strain evidence="2">BR232B</strain>
    </source>
</reference>